<accession>A0A7I7M323</accession>
<evidence type="ECO:0000313" key="2">
    <source>
        <dbReference type="Proteomes" id="UP000466514"/>
    </source>
</evidence>
<dbReference type="RefSeq" id="WP_163719706.1">
    <property type="nucleotide sequence ID" value="NZ_AP022574.1"/>
</dbReference>
<dbReference type="Proteomes" id="UP000466514">
    <property type="component" value="Chromosome"/>
</dbReference>
<name>A0A7I7M323_9MYCO</name>
<keyword evidence="2" id="KW-1185">Reference proteome</keyword>
<gene>
    <name evidence="1" type="ORF">MPSYJ_00590</name>
</gene>
<reference evidence="1 2" key="1">
    <citation type="journal article" date="2019" name="Emerg. Microbes Infect.">
        <title>Comprehensive subspecies identification of 175 nontuberculous mycobacteria species based on 7547 genomic profiles.</title>
        <authorList>
            <person name="Matsumoto Y."/>
            <person name="Kinjo T."/>
            <person name="Motooka D."/>
            <person name="Nabeya D."/>
            <person name="Jung N."/>
            <person name="Uechi K."/>
            <person name="Horii T."/>
            <person name="Iida T."/>
            <person name="Fujita J."/>
            <person name="Nakamura S."/>
        </authorList>
    </citation>
    <scope>NUCLEOTIDE SEQUENCE [LARGE SCALE GENOMIC DNA]</scope>
    <source>
        <strain evidence="1 2">JCM 13323</strain>
    </source>
</reference>
<dbReference type="EMBL" id="AP022574">
    <property type="protein sequence ID" value="BBX66598.1"/>
    <property type="molecule type" value="Genomic_DNA"/>
</dbReference>
<sequence>MADSRKLAGKTEWAGRRRPVTRRAGFNANARVRLDTAEADGYLLQAGQRLAITFSVPESDEREWAGFGGWFQADKHVDVTLEYPGKYMLTRFAAPHWNKIGSLKVGADGGCDAVLIFAAAQEASVYVYALEAGGVQHDYLDSAKDSLRGNMWQFAPEANFYDAGRPGSVLVDDAGIERIPGKLIDLKSCNRCSRYLPVNLRDERATLSFSNHCVAEHRRPCRHASFGRIAVQGAAEVKLLEYGFQLECRFCKKFEVNAAHNPQRTAGQMKEDGARRRHLELLLEYLYGGSPQLRYKNETGRDLARDIYDKFDGRCFKCGVQLETVKKMHLDHTRPLAMLWPLDATATALCKEHNTEKRDRSPANFYSEVELELLAAITGVPLEQLQDPSPNIAAVERLGADLAWFQTVFLNLPQLQKKHDGKLTADLVVKALQKVLAACPGGAPFELK</sequence>
<evidence type="ECO:0000313" key="1">
    <source>
        <dbReference type="EMBL" id="BBX66598.1"/>
    </source>
</evidence>
<dbReference type="Gene3D" id="1.10.30.50">
    <property type="match status" value="1"/>
</dbReference>
<dbReference type="AlphaFoldDB" id="A0A7I7M323"/>
<dbReference type="KEGG" id="mpsc:MPSYJ_00590"/>
<proteinExistence type="predicted"/>
<protein>
    <recommendedName>
        <fullName evidence="3">HNH endonuclease</fullName>
    </recommendedName>
</protein>
<dbReference type="REBASE" id="374355">
    <property type="entry name" value="Mps13323ORF590P"/>
</dbReference>
<organism evidence="1 2">
    <name type="scientific">Mycolicibacterium psychrotolerans</name>
    <dbReference type="NCBI Taxonomy" id="216929"/>
    <lineage>
        <taxon>Bacteria</taxon>
        <taxon>Bacillati</taxon>
        <taxon>Actinomycetota</taxon>
        <taxon>Actinomycetes</taxon>
        <taxon>Mycobacteriales</taxon>
        <taxon>Mycobacteriaceae</taxon>
        <taxon>Mycolicibacterium</taxon>
    </lineage>
</organism>
<evidence type="ECO:0008006" key="3">
    <source>
        <dbReference type="Google" id="ProtNLM"/>
    </source>
</evidence>